<dbReference type="Proteomes" id="UP000095287">
    <property type="component" value="Unplaced"/>
</dbReference>
<evidence type="ECO:0000313" key="2">
    <source>
        <dbReference type="WBParaSite" id="L893_g2724.t1"/>
    </source>
</evidence>
<keyword evidence="1" id="KW-1185">Reference proteome</keyword>
<dbReference type="WBParaSite" id="L893_g2724.t1">
    <property type="protein sequence ID" value="L893_g2724.t1"/>
    <property type="gene ID" value="L893_g2724"/>
</dbReference>
<sequence length="67" mass="7385">MLSANGCCLAIILIVLDNSILDKYVVRVVMLVKEGRIACPTSQQLLDLTLLSYKSCFTSIVLLCVCY</sequence>
<proteinExistence type="predicted"/>
<accession>A0A1I7ZJR9</accession>
<protein>
    <submittedName>
        <fullName evidence="2">Secreted protein</fullName>
    </submittedName>
</protein>
<evidence type="ECO:0000313" key="1">
    <source>
        <dbReference type="Proteomes" id="UP000095287"/>
    </source>
</evidence>
<dbReference type="AlphaFoldDB" id="A0A1I7ZJR9"/>
<name>A0A1I7ZJR9_9BILA</name>
<reference evidence="2" key="1">
    <citation type="submission" date="2016-11" db="UniProtKB">
        <authorList>
            <consortium name="WormBaseParasite"/>
        </authorList>
    </citation>
    <scope>IDENTIFICATION</scope>
</reference>
<organism evidence="1 2">
    <name type="scientific">Steinernema glaseri</name>
    <dbReference type="NCBI Taxonomy" id="37863"/>
    <lineage>
        <taxon>Eukaryota</taxon>
        <taxon>Metazoa</taxon>
        <taxon>Ecdysozoa</taxon>
        <taxon>Nematoda</taxon>
        <taxon>Chromadorea</taxon>
        <taxon>Rhabditida</taxon>
        <taxon>Tylenchina</taxon>
        <taxon>Panagrolaimomorpha</taxon>
        <taxon>Strongyloidoidea</taxon>
        <taxon>Steinernematidae</taxon>
        <taxon>Steinernema</taxon>
    </lineage>
</organism>